<protein>
    <submittedName>
        <fullName evidence="2">Uncharacterized protein</fullName>
    </submittedName>
</protein>
<feature type="transmembrane region" description="Helical" evidence="1">
    <location>
        <begin position="49"/>
        <end position="81"/>
    </location>
</feature>
<dbReference type="Proteomes" id="UP000254880">
    <property type="component" value="Unassembled WGS sequence"/>
</dbReference>
<feature type="transmembrane region" description="Helical" evidence="1">
    <location>
        <begin position="12"/>
        <end position="37"/>
    </location>
</feature>
<keyword evidence="1" id="KW-1133">Transmembrane helix</keyword>
<gene>
    <name evidence="2" type="ORF">NCTC9783_04850</name>
</gene>
<accession>A0A380B7D3</accession>
<proteinExistence type="predicted"/>
<reference evidence="2 3" key="1">
    <citation type="submission" date="2018-06" db="EMBL/GenBank/DDBJ databases">
        <authorList>
            <consortium name="Pathogen Informatics"/>
            <person name="Doyle S."/>
        </authorList>
    </citation>
    <scope>NUCLEOTIDE SEQUENCE [LARGE SCALE GENOMIC DNA]</scope>
    <source>
        <strain evidence="2 3">NCTC9783</strain>
    </source>
</reference>
<dbReference type="RefSeq" id="WP_016239648.1">
    <property type="nucleotide sequence ID" value="NZ_CP100042.1"/>
</dbReference>
<name>A0A380B7D3_SHIFL</name>
<organism evidence="2 3">
    <name type="scientific">Shigella flexneri</name>
    <dbReference type="NCBI Taxonomy" id="623"/>
    <lineage>
        <taxon>Bacteria</taxon>
        <taxon>Pseudomonadati</taxon>
        <taxon>Pseudomonadota</taxon>
        <taxon>Gammaproteobacteria</taxon>
        <taxon>Enterobacterales</taxon>
        <taxon>Enterobacteriaceae</taxon>
        <taxon>Shigella</taxon>
    </lineage>
</organism>
<evidence type="ECO:0000256" key="1">
    <source>
        <dbReference type="SAM" id="Phobius"/>
    </source>
</evidence>
<dbReference type="EMBL" id="UGYT01000001">
    <property type="protein sequence ID" value="SUI94375.1"/>
    <property type="molecule type" value="Genomic_DNA"/>
</dbReference>
<keyword evidence="1" id="KW-0812">Transmembrane</keyword>
<evidence type="ECO:0000313" key="3">
    <source>
        <dbReference type="Proteomes" id="UP000254880"/>
    </source>
</evidence>
<dbReference type="AlphaFoldDB" id="A0A380B7D3"/>
<keyword evidence="1" id="KW-0472">Membrane</keyword>
<evidence type="ECO:0000313" key="2">
    <source>
        <dbReference type="EMBL" id="SUI94375.1"/>
    </source>
</evidence>
<sequence length="84" mass="8710">MSGHSDGLADILSIVIVLAVEHWIIASLIVGLIMYLVGASINENAQTNAGAIASGIIGVCGQFIFGFGVLASIIGIVKFIWTHT</sequence>